<dbReference type="Pfam" id="PF02302">
    <property type="entry name" value="PTS_IIB"/>
    <property type="match status" value="1"/>
</dbReference>
<dbReference type="Gene3D" id="3.40.50.2300">
    <property type="match status" value="1"/>
</dbReference>
<proteinExistence type="predicted"/>
<keyword evidence="6" id="KW-0418">Kinase</keyword>
<evidence type="ECO:0000256" key="3">
    <source>
        <dbReference type="ARBA" id="ARBA00022597"/>
    </source>
</evidence>
<keyword evidence="2" id="KW-0597">Phosphoprotein</keyword>
<dbReference type="OrthoDB" id="9808134at2"/>
<dbReference type="GO" id="GO:0009401">
    <property type="term" value="P:phosphoenolpyruvate-dependent sugar phosphotransferase system"/>
    <property type="evidence" value="ECO:0007669"/>
    <property type="project" value="UniProtKB-KW"/>
</dbReference>
<reference evidence="10" key="1">
    <citation type="submission" date="2018-04" db="EMBL/GenBank/DDBJ databases">
        <authorList>
            <person name="Liu S."/>
            <person name="Wang Z."/>
            <person name="Li J."/>
        </authorList>
    </citation>
    <scope>NUCLEOTIDE SEQUENCE [LARGE SCALE GENOMIC DNA]</scope>
    <source>
        <strain evidence="10">2189</strain>
    </source>
</reference>
<evidence type="ECO:0000313" key="9">
    <source>
        <dbReference type="EMBL" id="PWC01738.1"/>
    </source>
</evidence>
<dbReference type="CDD" id="cd05564">
    <property type="entry name" value="PTS_IIB_chitobiose_lichenan"/>
    <property type="match status" value="1"/>
</dbReference>
<gene>
    <name evidence="9" type="ORF">DF222_05230</name>
</gene>
<evidence type="ECO:0000256" key="4">
    <source>
        <dbReference type="ARBA" id="ARBA00022679"/>
    </source>
</evidence>
<dbReference type="InterPro" id="IPR013012">
    <property type="entry name" value="PTS_EIIB_3"/>
</dbReference>
<keyword evidence="3 9" id="KW-0762">Sugar transport</keyword>
<dbReference type="PANTHER" id="PTHR34581">
    <property type="entry name" value="PTS SYSTEM N,N'-DIACETYLCHITOBIOSE-SPECIFIC EIIB COMPONENT"/>
    <property type="match status" value="1"/>
</dbReference>
<comment type="caution">
    <text evidence="9">The sequence shown here is derived from an EMBL/GenBank/DDBJ whole genome shotgun (WGS) entry which is preliminary data.</text>
</comment>
<feature type="modified residue" description="Phosphocysteine; by EIIA" evidence="7">
    <location>
        <position position="10"/>
    </location>
</feature>
<dbReference type="InterPro" id="IPR051819">
    <property type="entry name" value="PTS_sugar-specific_EIIB"/>
</dbReference>
<keyword evidence="10" id="KW-1185">Reference proteome</keyword>
<keyword evidence="5" id="KW-0598">Phosphotransferase system</keyword>
<evidence type="ECO:0000256" key="2">
    <source>
        <dbReference type="ARBA" id="ARBA00022553"/>
    </source>
</evidence>
<protein>
    <submittedName>
        <fullName evidence="9">PTS sugar transporter subunit IIB</fullName>
    </submittedName>
</protein>
<keyword evidence="4" id="KW-0808">Transferase</keyword>
<sequence length="102" mass="10963">MQKISILLACVSGMSTSMMVQKMKEAASQRGIEVFIDAVSTAEALESTGDYDVLLLGPQVAYMENEFQSKVSIPVGVIPMMMYGTMNGEGALDYAVTVKEGK</sequence>
<dbReference type="InterPro" id="IPR003501">
    <property type="entry name" value="PTS_EIIB_2/3"/>
</dbReference>
<name>A0A2U1T769_9CORY</name>
<dbReference type="GO" id="GO:0016301">
    <property type="term" value="F:kinase activity"/>
    <property type="evidence" value="ECO:0007669"/>
    <property type="project" value="UniProtKB-KW"/>
</dbReference>
<feature type="domain" description="PTS EIIB type-3" evidence="8">
    <location>
        <begin position="3"/>
        <end position="102"/>
    </location>
</feature>
<evidence type="ECO:0000313" key="10">
    <source>
        <dbReference type="Proteomes" id="UP000244989"/>
    </source>
</evidence>
<dbReference type="EMBL" id="QEEZ01000008">
    <property type="protein sequence ID" value="PWC01738.1"/>
    <property type="molecule type" value="Genomic_DNA"/>
</dbReference>
<dbReference type="InterPro" id="IPR036095">
    <property type="entry name" value="PTS_EIIB-like_sf"/>
</dbReference>
<evidence type="ECO:0000259" key="8">
    <source>
        <dbReference type="PROSITE" id="PS51100"/>
    </source>
</evidence>
<dbReference type="GO" id="GO:0008982">
    <property type="term" value="F:protein-N(PI)-phosphohistidine-sugar phosphotransferase activity"/>
    <property type="evidence" value="ECO:0007669"/>
    <property type="project" value="InterPro"/>
</dbReference>
<dbReference type="KEGG" id="cyz:C3B44_02145"/>
<dbReference type="PANTHER" id="PTHR34581:SF2">
    <property type="entry name" value="PTS SYSTEM N,N'-DIACETYLCHITOBIOSE-SPECIFIC EIIB COMPONENT"/>
    <property type="match status" value="1"/>
</dbReference>
<evidence type="ECO:0000256" key="6">
    <source>
        <dbReference type="ARBA" id="ARBA00022777"/>
    </source>
</evidence>
<dbReference type="AlphaFoldDB" id="A0A2U1T769"/>
<dbReference type="Proteomes" id="UP000244989">
    <property type="component" value="Unassembled WGS sequence"/>
</dbReference>
<keyword evidence="1" id="KW-0813">Transport</keyword>
<dbReference type="SUPFAM" id="SSF52794">
    <property type="entry name" value="PTS system IIB component-like"/>
    <property type="match status" value="1"/>
</dbReference>
<dbReference type="RefSeq" id="WP_108430916.1">
    <property type="nucleotide sequence ID" value="NZ_CP026947.1"/>
</dbReference>
<evidence type="ECO:0000256" key="1">
    <source>
        <dbReference type="ARBA" id="ARBA00022448"/>
    </source>
</evidence>
<evidence type="ECO:0000256" key="7">
    <source>
        <dbReference type="PROSITE-ProRule" id="PRU00423"/>
    </source>
</evidence>
<accession>A0A2U1T769</accession>
<dbReference type="PROSITE" id="PS51100">
    <property type="entry name" value="PTS_EIIB_TYPE_3"/>
    <property type="match status" value="1"/>
</dbReference>
<evidence type="ECO:0000256" key="5">
    <source>
        <dbReference type="ARBA" id="ARBA00022683"/>
    </source>
</evidence>
<organism evidence="9 10">
    <name type="scientific">Corynebacterium yudongzhengii</name>
    <dbReference type="NCBI Taxonomy" id="2080740"/>
    <lineage>
        <taxon>Bacteria</taxon>
        <taxon>Bacillati</taxon>
        <taxon>Actinomycetota</taxon>
        <taxon>Actinomycetes</taxon>
        <taxon>Mycobacteriales</taxon>
        <taxon>Corynebacteriaceae</taxon>
        <taxon>Corynebacterium</taxon>
    </lineage>
</organism>